<dbReference type="InterPro" id="IPR036186">
    <property type="entry name" value="Serpin_sf"/>
</dbReference>
<evidence type="ECO:0008006" key="3">
    <source>
        <dbReference type="Google" id="ProtNLM"/>
    </source>
</evidence>
<evidence type="ECO:0000313" key="2">
    <source>
        <dbReference type="Proteomes" id="UP000281726"/>
    </source>
</evidence>
<organism evidence="1 2">
    <name type="scientific">Micromonospora endolithica</name>
    <dbReference type="NCBI Taxonomy" id="230091"/>
    <lineage>
        <taxon>Bacteria</taxon>
        <taxon>Bacillati</taxon>
        <taxon>Actinomycetota</taxon>
        <taxon>Actinomycetes</taxon>
        <taxon>Micromonosporales</taxon>
        <taxon>Micromonosporaceae</taxon>
        <taxon>Micromonospora</taxon>
    </lineage>
</organism>
<keyword evidence="2" id="KW-1185">Reference proteome</keyword>
<dbReference type="OrthoDB" id="4847668at2"/>
<accession>A0A3A9ZSG5</accession>
<evidence type="ECO:0000313" key="1">
    <source>
        <dbReference type="EMBL" id="RKN51135.1"/>
    </source>
</evidence>
<dbReference type="EMBL" id="RBAK01000001">
    <property type="protein sequence ID" value="RKN51135.1"/>
    <property type="molecule type" value="Genomic_DNA"/>
</dbReference>
<dbReference type="Proteomes" id="UP000281726">
    <property type="component" value="Unassembled WGS sequence"/>
</dbReference>
<proteinExistence type="predicted"/>
<dbReference type="Gene3D" id="3.30.497.10">
    <property type="entry name" value="Antithrombin, subunit I, domain 2"/>
    <property type="match status" value="1"/>
</dbReference>
<dbReference type="AlphaFoldDB" id="A0A3A9ZSG5"/>
<protein>
    <recommendedName>
        <fullName evidence="3">Proteinase inhibitor I4 serpin</fullName>
    </recommendedName>
</protein>
<sequence length="415" mass="43281">MTDLRSPVARYASRLHAVLGDRHHVASPLGAWLLLALSAPAATDRSRDDLATVLGMDASAAADAARALLDRPHPLVGAASGVWHGTGCDAGRLDAWRATLPAGTAVGPLPEPAELDAWAREHSLGLIEEFPIRVGPDLVLLLASALATRISWADPFEVDDAAALGAGSPWAGRLARVLRTPQRGHHCWIASTPRAGEVIVHAAPARPADDGAGLLVVSVAAHPDVPAVDVLAAAHDIALRAADAPDGHRPGSLYDLPLGVTPLWTLREEVVHTNAPGGRDERLAAVLPAWSARDTHDLATAELGFPAAAEGLADLLGGGRFEVEVKQATAARFGRHGFEAAAVTGFAMRTSLPPEGVVRVAELRFGHPYAAVAVATDQPSDAPAGPWHGVPVFSAWVAEPQELTEADLADPPTEW</sequence>
<gene>
    <name evidence="1" type="ORF">D7223_05350</name>
</gene>
<dbReference type="InterPro" id="IPR042178">
    <property type="entry name" value="Serpin_sf_1"/>
</dbReference>
<dbReference type="RefSeq" id="WP_120725323.1">
    <property type="nucleotide sequence ID" value="NZ_RBAK01000001.1"/>
</dbReference>
<dbReference type="SUPFAM" id="SSF56574">
    <property type="entry name" value="Serpins"/>
    <property type="match status" value="1"/>
</dbReference>
<reference evidence="1 2" key="1">
    <citation type="journal article" date="2004" name="Syst. Appl. Microbiol.">
        <title>Cryptoendolithic actinomycetes from antarctic sandstone rock samples: Micromonospora endolithica sp. nov. and two isolates related to Micromonospora coerulea Jensen 1932.</title>
        <authorList>
            <person name="Hirsch P."/>
            <person name="Mevs U."/>
            <person name="Kroppenstedt R.M."/>
            <person name="Schumann P."/>
            <person name="Stackebrandt E."/>
        </authorList>
    </citation>
    <scope>NUCLEOTIDE SEQUENCE [LARGE SCALE GENOMIC DNA]</scope>
    <source>
        <strain evidence="1 2">JCM 12677</strain>
    </source>
</reference>
<comment type="caution">
    <text evidence="1">The sequence shown here is derived from an EMBL/GenBank/DDBJ whole genome shotgun (WGS) entry which is preliminary data.</text>
</comment>
<name>A0A3A9ZSG5_9ACTN</name>